<reference evidence="1" key="1">
    <citation type="submission" date="2018-02" db="EMBL/GenBank/DDBJ databases">
        <title>Rhizophora mucronata_Transcriptome.</title>
        <authorList>
            <person name="Meera S.P."/>
            <person name="Sreeshan A."/>
            <person name="Augustine A."/>
        </authorList>
    </citation>
    <scope>NUCLEOTIDE SEQUENCE</scope>
    <source>
        <tissue evidence="1">Leaf</tissue>
    </source>
</reference>
<accession>A0A2P2NQM8</accession>
<organism evidence="1">
    <name type="scientific">Rhizophora mucronata</name>
    <name type="common">Asiatic mangrove</name>
    <dbReference type="NCBI Taxonomy" id="61149"/>
    <lineage>
        <taxon>Eukaryota</taxon>
        <taxon>Viridiplantae</taxon>
        <taxon>Streptophyta</taxon>
        <taxon>Embryophyta</taxon>
        <taxon>Tracheophyta</taxon>
        <taxon>Spermatophyta</taxon>
        <taxon>Magnoliopsida</taxon>
        <taxon>eudicotyledons</taxon>
        <taxon>Gunneridae</taxon>
        <taxon>Pentapetalae</taxon>
        <taxon>rosids</taxon>
        <taxon>fabids</taxon>
        <taxon>Malpighiales</taxon>
        <taxon>Rhizophoraceae</taxon>
        <taxon>Rhizophora</taxon>
    </lineage>
</organism>
<protein>
    <submittedName>
        <fullName evidence="1">Uncharacterized protein</fullName>
    </submittedName>
</protein>
<name>A0A2P2NQM8_RHIMU</name>
<sequence length="62" mass="7366">MEVQHIWKCHGSRNQQRIILKKDNEIQKHCNSLIFPKFSHLKNSVLPLVLCSWLILSCTHRD</sequence>
<dbReference type="AlphaFoldDB" id="A0A2P2NQM8"/>
<proteinExistence type="predicted"/>
<dbReference type="EMBL" id="GGEC01064309">
    <property type="protein sequence ID" value="MBX44793.1"/>
    <property type="molecule type" value="Transcribed_RNA"/>
</dbReference>
<evidence type="ECO:0000313" key="1">
    <source>
        <dbReference type="EMBL" id="MBX44793.1"/>
    </source>
</evidence>